<evidence type="ECO:0008006" key="5">
    <source>
        <dbReference type="Google" id="ProtNLM"/>
    </source>
</evidence>
<feature type="region of interest" description="Disordered" evidence="1">
    <location>
        <begin position="58"/>
        <end position="168"/>
    </location>
</feature>
<name>A0A543L2R6_9BURK</name>
<feature type="chain" id="PRO_5021709409" description="Lipoprotein" evidence="2">
    <location>
        <begin position="20"/>
        <end position="168"/>
    </location>
</feature>
<feature type="compositionally biased region" description="Basic and acidic residues" evidence="1">
    <location>
        <begin position="85"/>
        <end position="128"/>
    </location>
</feature>
<feature type="compositionally biased region" description="Basic and acidic residues" evidence="1">
    <location>
        <begin position="68"/>
        <end position="78"/>
    </location>
</feature>
<dbReference type="EMBL" id="VFPV01000003">
    <property type="protein sequence ID" value="TQN01638.1"/>
    <property type="molecule type" value="Genomic_DNA"/>
</dbReference>
<dbReference type="RefSeq" id="WP_142084880.1">
    <property type="nucleotide sequence ID" value="NZ_VFPV01000003.1"/>
</dbReference>
<organism evidence="3 4">
    <name type="scientific">Acidovorax temperans</name>
    <dbReference type="NCBI Taxonomy" id="80878"/>
    <lineage>
        <taxon>Bacteria</taxon>
        <taxon>Pseudomonadati</taxon>
        <taxon>Pseudomonadota</taxon>
        <taxon>Betaproteobacteria</taxon>
        <taxon>Burkholderiales</taxon>
        <taxon>Comamonadaceae</taxon>
        <taxon>Acidovorax</taxon>
    </lineage>
</organism>
<dbReference type="PROSITE" id="PS51257">
    <property type="entry name" value="PROKAR_LIPOPROTEIN"/>
    <property type="match status" value="1"/>
</dbReference>
<comment type="caution">
    <text evidence="3">The sequence shown here is derived from an EMBL/GenBank/DDBJ whole genome shotgun (WGS) entry which is preliminary data.</text>
</comment>
<evidence type="ECO:0000313" key="4">
    <source>
        <dbReference type="Proteomes" id="UP000316993"/>
    </source>
</evidence>
<protein>
    <recommendedName>
        <fullName evidence="5">Lipoprotein</fullName>
    </recommendedName>
</protein>
<proteinExistence type="predicted"/>
<keyword evidence="2" id="KW-0732">Signal</keyword>
<evidence type="ECO:0000256" key="2">
    <source>
        <dbReference type="SAM" id="SignalP"/>
    </source>
</evidence>
<evidence type="ECO:0000256" key="1">
    <source>
        <dbReference type="SAM" id="MobiDB-lite"/>
    </source>
</evidence>
<gene>
    <name evidence="3" type="ORF">BDD18_3607</name>
</gene>
<feature type="signal peptide" evidence="2">
    <location>
        <begin position="1"/>
        <end position="19"/>
    </location>
</feature>
<evidence type="ECO:0000313" key="3">
    <source>
        <dbReference type="EMBL" id="TQN01638.1"/>
    </source>
</evidence>
<sequence>MTTFFLRFLSAAAVATVLAGCATVPGDSYYEPAYHPVYGEPPVYIYPQPYIVRPYPAPPPPAYYGRPGYDRHWDDRRPAPPGHWRRPDRDNARDPHRDRDPDRPSPPRPNRPDRREPDREPQGGEPSRKPTPQGPDRVWRDARPPAQGQSAEDGRGPGGRPSMPGARP</sequence>
<accession>A0A543L2R6</accession>
<reference evidence="3 4" key="1">
    <citation type="submission" date="2019-06" db="EMBL/GenBank/DDBJ databases">
        <title>Genomic Encyclopedia of Archaeal and Bacterial Type Strains, Phase II (KMG-II): from individual species to whole genera.</title>
        <authorList>
            <person name="Goeker M."/>
        </authorList>
    </citation>
    <scope>NUCLEOTIDE SEQUENCE [LARGE SCALE GENOMIC DNA]</scope>
    <source>
        <strain evidence="3 4">DSM 7270</strain>
    </source>
</reference>
<dbReference type="Proteomes" id="UP000316993">
    <property type="component" value="Unassembled WGS sequence"/>
</dbReference>
<dbReference type="AlphaFoldDB" id="A0A543L2R6"/>